<keyword evidence="1" id="KW-0732">Signal</keyword>
<keyword evidence="5" id="KW-1185">Reference proteome</keyword>
<dbReference type="EMBL" id="JACHNC010000001">
    <property type="protein sequence ID" value="MBB4753822.1"/>
    <property type="molecule type" value="Genomic_DNA"/>
</dbReference>
<feature type="chain" id="PRO_5030508401" evidence="1">
    <location>
        <begin position="30"/>
        <end position="111"/>
    </location>
</feature>
<gene>
    <name evidence="2" type="ORF">Alo02nite_49230</name>
    <name evidence="3" type="ORF">BJ964_007983</name>
</gene>
<organism evidence="3 4">
    <name type="scientific">Actinoplanes lobatus</name>
    <dbReference type="NCBI Taxonomy" id="113568"/>
    <lineage>
        <taxon>Bacteria</taxon>
        <taxon>Bacillati</taxon>
        <taxon>Actinomycetota</taxon>
        <taxon>Actinomycetes</taxon>
        <taxon>Micromonosporales</taxon>
        <taxon>Micromonosporaceae</taxon>
        <taxon>Actinoplanes</taxon>
    </lineage>
</organism>
<dbReference type="EMBL" id="BOMP01000083">
    <property type="protein sequence ID" value="GIE42025.1"/>
    <property type="molecule type" value="Genomic_DNA"/>
</dbReference>
<dbReference type="Proteomes" id="UP000631312">
    <property type="component" value="Unassembled WGS sequence"/>
</dbReference>
<comment type="caution">
    <text evidence="3">The sequence shown here is derived from an EMBL/GenBank/DDBJ whole genome shotgun (WGS) entry which is preliminary data.</text>
</comment>
<evidence type="ECO:0000256" key="1">
    <source>
        <dbReference type="SAM" id="SignalP"/>
    </source>
</evidence>
<evidence type="ECO:0000313" key="4">
    <source>
        <dbReference type="Proteomes" id="UP000590511"/>
    </source>
</evidence>
<proteinExistence type="predicted"/>
<evidence type="ECO:0000313" key="2">
    <source>
        <dbReference type="EMBL" id="GIE42025.1"/>
    </source>
</evidence>
<sequence length="111" mass="11912">MSSHIAARTLSVAAFVALSTFVAPMAAHATADECASQRWSGGSDQEGWQVRCTLHRPGTDAYRAKAVCQRDTNPSSKVTVYGPWLTLAGSQWSVAKCAVNYSLYSGTKEVK</sequence>
<accession>A0A7W7HNJ3</accession>
<dbReference type="AlphaFoldDB" id="A0A7W7HNJ3"/>
<reference evidence="3 4" key="1">
    <citation type="submission" date="2020-08" db="EMBL/GenBank/DDBJ databases">
        <title>Sequencing the genomes of 1000 actinobacteria strains.</title>
        <authorList>
            <person name="Klenk H.-P."/>
        </authorList>
    </citation>
    <scope>NUCLEOTIDE SEQUENCE [LARGE SCALE GENOMIC DNA]</scope>
    <source>
        <strain evidence="3 4">DSM 43150</strain>
    </source>
</reference>
<name>A0A7W7HNJ3_9ACTN</name>
<protein>
    <submittedName>
        <fullName evidence="3">Invasion protein IalB</fullName>
    </submittedName>
</protein>
<feature type="signal peptide" evidence="1">
    <location>
        <begin position="1"/>
        <end position="29"/>
    </location>
</feature>
<reference evidence="2 5" key="2">
    <citation type="submission" date="2021-01" db="EMBL/GenBank/DDBJ databases">
        <title>Whole genome shotgun sequence of Actinoplanes lobatus NBRC 12513.</title>
        <authorList>
            <person name="Komaki H."/>
            <person name="Tamura T."/>
        </authorList>
    </citation>
    <scope>NUCLEOTIDE SEQUENCE [LARGE SCALE GENOMIC DNA]</scope>
    <source>
        <strain evidence="2 5">NBRC 12513</strain>
    </source>
</reference>
<evidence type="ECO:0000313" key="5">
    <source>
        <dbReference type="Proteomes" id="UP000631312"/>
    </source>
</evidence>
<evidence type="ECO:0000313" key="3">
    <source>
        <dbReference type="EMBL" id="MBB4753822.1"/>
    </source>
</evidence>
<dbReference type="Proteomes" id="UP000590511">
    <property type="component" value="Unassembled WGS sequence"/>
</dbReference>